<proteinExistence type="predicted"/>
<organism evidence="1 2">
    <name type="scientific">Erwinia phage vB_EamM_Stratton</name>
    <dbReference type="NCBI Taxonomy" id="1883378"/>
    <lineage>
        <taxon>Viruses</taxon>
        <taxon>Duplodnaviria</taxon>
        <taxon>Heunggongvirae</taxon>
        <taxon>Uroviricota</taxon>
        <taxon>Caudoviricetes</taxon>
        <taxon>Chimalliviridae</taxon>
        <taxon>Erskinevirus</taxon>
        <taxon>Erskinevirus EaH2</taxon>
    </lineage>
</organism>
<dbReference type="InterPro" id="IPR013783">
    <property type="entry name" value="Ig-like_fold"/>
</dbReference>
<evidence type="ECO:0000313" key="2">
    <source>
        <dbReference type="Proteomes" id="UP000221949"/>
    </source>
</evidence>
<protein>
    <submittedName>
        <fullName evidence="1">Putative virion structural protein</fullName>
    </submittedName>
</protein>
<gene>
    <name evidence="1" type="ORF">STRATTON_168</name>
</gene>
<dbReference type="Gene3D" id="2.60.40.10">
    <property type="entry name" value="Immunoglobulins"/>
    <property type="match status" value="1"/>
</dbReference>
<evidence type="ECO:0000313" key="1">
    <source>
        <dbReference type="EMBL" id="ANZ50593.1"/>
    </source>
</evidence>
<sequence>MGIKLNWADQSAQQLTAIEIYRGSAPISSANPGTPLVVLAGTATQYEDNNVKNKTRYYYRVAAVKGSERSWGNNQLAGYFSETGPGRATPLRGSWDAGLMDVVAPGDFITLAQLRARLPKLAIGGGNEPTQWYKMVSKGKVFFFPNSNIVTANWQTLYAAGLVYGTNDTGTMPAGANPGVALTNQYTTVNIRGLDYIVRCPSTTDAPLTEFVNAQEPTVGSEWRNTLARLVQDKVDPSPGKASRLGDADSLPNMFGEHFTASGFIGYHAGATPETYRGTVTSTSQPCALLFELIMP</sequence>
<name>A0A1B2IH87_9CAUD</name>
<accession>A0A1B2IH87</accession>
<dbReference type="EMBL" id="KX397373">
    <property type="protein sequence ID" value="ANZ50593.1"/>
    <property type="molecule type" value="Genomic_DNA"/>
</dbReference>
<reference evidence="2" key="1">
    <citation type="submission" date="2016-06" db="EMBL/GenBank/DDBJ databases">
        <authorList>
            <person name="Berg J.A."/>
            <person name="Stratton M.L."/>
            <person name="Esplin I.D."/>
            <person name="Jensen G.L."/>
            <person name="Merrill B.D."/>
            <person name="Breakwell D.P."/>
            <person name="Hope S."/>
            <person name="Grose J.H."/>
        </authorList>
    </citation>
    <scope>NUCLEOTIDE SEQUENCE [LARGE SCALE GENOMIC DNA]</scope>
</reference>
<dbReference type="Proteomes" id="UP000221949">
    <property type="component" value="Segment"/>
</dbReference>